<name>A0A915ECH5_9BILA</name>
<evidence type="ECO:0000256" key="1">
    <source>
        <dbReference type="SAM" id="Coils"/>
    </source>
</evidence>
<evidence type="ECO:0000313" key="5">
    <source>
        <dbReference type="WBParaSite" id="jg4403"/>
    </source>
</evidence>
<accession>A0A915ECH5</accession>
<feature type="domain" description="MAT1 centre" evidence="2">
    <location>
        <begin position="2"/>
        <end position="82"/>
    </location>
</feature>
<evidence type="ECO:0000259" key="2">
    <source>
        <dbReference type="Pfam" id="PF06391"/>
    </source>
</evidence>
<dbReference type="Pfam" id="PF06391">
    <property type="entry name" value="MAT1"/>
    <property type="match status" value="1"/>
</dbReference>
<feature type="domain" description="MAT1 C-terminal CAK anchor" evidence="3">
    <location>
        <begin position="142"/>
        <end position="185"/>
    </location>
</feature>
<protein>
    <submittedName>
        <fullName evidence="5">Cdk-activating kinase assembly factor MAT1 centre domain-containing protein</fullName>
    </submittedName>
</protein>
<dbReference type="PANTHER" id="PTHR12683">
    <property type="entry name" value="CDK-ACTIVATING KINASE ASSEMBLY FACTOR MAT1"/>
    <property type="match status" value="1"/>
</dbReference>
<dbReference type="InterPro" id="IPR015877">
    <property type="entry name" value="MAT1_centre"/>
</dbReference>
<dbReference type="WBParaSite" id="jg4403">
    <property type="protein sequence ID" value="jg4403"/>
    <property type="gene ID" value="jg4403"/>
</dbReference>
<feature type="coiled-coil region" evidence="1">
    <location>
        <begin position="31"/>
        <end position="58"/>
    </location>
</feature>
<sequence length="224" mass="26576">MIKVYNLQEDDFSCLREYNDYLEHFEDLIFKLVQEIDVEEVEAEMKQFRDQNVEKIERNRRRLNPDEIWINEMLGEETNRSKRLKPNTVRITRFKWQSIHRLSSMNFDKVTCRLKWFLIEETDKAERRCRGQDIASFVLPLHGPKMPTSEEIESRGYLEHVRQTSAAALAGGYFSQIGCTRAIFEDSLVKYEFMSNICLVCCSLVLWTRIKLWDLCLLLMVVGC</sequence>
<keyword evidence="4" id="KW-1185">Reference proteome</keyword>
<dbReference type="GO" id="GO:0006357">
    <property type="term" value="P:regulation of transcription by RNA polymerase II"/>
    <property type="evidence" value="ECO:0007669"/>
    <property type="project" value="TreeGrafter"/>
</dbReference>
<dbReference type="AlphaFoldDB" id="A0A915ECH5"/>
<dbReference type="Proteomes" id="UP000887574">
    <property type="component" value="Unplaced"/>
</dbReference>
<dbReference type="InterPro" id="IPR057657">
    <property type="entry name" value="MAT1_CAK-anch"/>
</dbReference>
<evidence type="ECO:0000259" key="3">
    <source>
        <dbReference type="Pfam" id="PF25811"/>
    </source>
</evidence>
<proteinExistence type="predicted"/>
<keyword evidence="1" id="KW-0175">Coiled coil</keyword>
<reference evidence="5" key="1">
    <citation type="submission" date="2022-11" db="UniProtKB">
        <authorList>
            <consortium name="WormBaseParasite"/>
        </authorList>
    </citation>
    <scope>IDENTIFICATION</scope>
</reference>
<dbReference type="PANTHER" id="PTHR12683:SF13">
    <property type="entry name" value="CDK-ACTIVATING KINASE ASSEMBLY FACTOR MAT1"/>
    <property type="match status" value="1"/>
</dbReference>
<dbReference type="GO" id="GO:0006281">
    <property type="term" value="P:DNA repair"/>
    <property type="evidence" value="ECO:0007669"/>
    <property type="project" value="TreeGrafter"/>
</dbReference>
<dbReference type="GO" id="GO:0005675">
    <property type="term" value="C:transcription factor TFIIH holo complex"/>
    <property type="evidence" value="ECO:0007669"/>
    <property type="project" value="TreeGrafter"/>
</dbReference>
<organism evidence="4 5">
    <name type="scientific">Ditylenchus dipsaci</name>
    <dbReference type="NCBI Taxonomy" id="166011"/>
    <lineage>
        <taxon>Eukaryota</taxon>
        <taxon>Metazoa</taxon>
        <taxon>Ecdysozoa</taxon>
        <taxon>Nematoda</taxon>
        <taxon>Chromadorea</taxon>
        <taxon>Rhabditida</taxon>
        <taxon>Tylenchina</taxon>
        <taxon>Tylenchomorpha</taxon>
        <taxon>Sphaerularioidea</taxon>
        <taxon>Anguinidae</taxon>
        <taxon>Anguininae</taxon>
        <taxon>Ditylenchus</taxon>
    </lineage>
</organism>
<evidence type="ECO:0000313" key="4">
    <source>
        <dbReference type="Proteomes" id="UP000887574"/>
    </source>
</evidence>
<dbReference type="Pfam" id="PF25811">
    <property type="entry name" value="CAK-anch_MAT1"/>
    <property type="match status" value="1"/>
</dbReference>